<dbReference type="GO" id="GO:0005886">
    <property type="term" value="C:plasma membrane"/>
    <property type="evidence" value="ECO:0007669"/>
    <property type="project" value="UniProtKB-SubCell"/>
</dbReference>
<feature type="transmembrane region" description="Helical" evidence="7">
    <location>
        <begin position="310"/>
        <end position="335"/>
    </location>
</feature>
<dbReference type="PANTHER" id="PTHR30213:SF0">
    <property type="entry name" value="UPF0761 MEMBRANE PROTEIN YIHY"/>
    <property type="match status" value="1"/>
</dbReference>
<organism evidence="8 9">
    <name type="scientific">Nocardioides scoriae</name>
    <dbReference type="NCBI Taxonomy" id="642780"/>
    <lineage>
        <taxon>Bacteria</taxon>
        <taxon>Bacillati</taxon>
        <taxon>Actinomycetota</taxon>
        <taxon>Actinomycetes</taxon>
        <taxon>Propionibacteriales</taxon>
        <taxon>Nocardioidaceae</taxon>
        <taxon>Nocardioides</taxon>
    </lineage>
</organism>
<feature type="transmembrane region" description="Helical" evidence="7">
    <location>
        <begin position="201"/>
        <end position="224"/>
    </location>
</feature>
<protein>
    <submittedName>
        <fullName evidence="8">Membrane protein</fullName>
    </submittedName>
</protein>
<reference evidence="9" key="1">
    <citation type="submission" date="2016-10" db="EMBL/GenBank/DDBJ databases">
        <authorList>
            <person name="Varghese N."/>
            <person name="Submissions S."/>
        </authorList>
    </citation>
    <scope>NUCLEOTIDE SEQUENCE [LARGE SCALE GENOMIC DNA]</scope>
    <source>
        <strain evidence="9">DSM 22127</strain>
    </source>
</reference>
<proteinExistence type="predicted"/>
<keyword evidence="9" id="KW-1185">Reference proteome</keyword>
<evidence type="ECO:0000313" key="8">
    <source>
        <dbReference type="EMBL" id="SDS51746.1"/>
    </source>
</evidence>
<feature type="region of interest" description="Disordered" evidence="6">
    <location>
        <begin position="368"/>
        <end position="409"/>
    </location>
</feature>
<feature type="compositionally biased region" description="Basic and acidic residues" evidence="6">
    <location>
        <begin position="368"/>
        <end position="399"/>
    </location>
</feature>
<evidence type="ECO:0000256" key="3">
    <source>
        <dbReference type="ARBA" id="ARBA00022692"/>
    </source>
</evidence>
<keyword evidence="2" id="KW-1003">Cell membrane</keyword>
<dbReference type="EMBL" id="LT629757">
    <property type="protein sequence ID" value="SDS51746.1"/>
    <property type="molecule type" value="Genomic_DNA"/>
</dbReference>
<feature type="transmembrane region" description="Helical" evidence="7">
    <location>
        <begin position="155"/>
        <end position="180"/>
    </location>
</feature>
<dbReference type="Pfam" id="PF03631">
    <property type="entry name" value="Virul_fac_BrkB"/>
    <property type="match status" value="1"/>
</dbReference>
<gene>
    <name evidence="8" type="ORF">SAMN04488570_2056</name>
</gene>
<feature type="transmembrane region" description="Helical" evidence="7">
    <location>
        <begin position="274"/>
        <end position="298"/>
    </location>
</feature>
<comment type="subcellular location">
    <subcellularLocation>
        <location evidence="1">Cell membrane</location>
        <topology evidence="1">Multi-pass membrane protein</topology>
    </subcellularLocation>
</comment>
<keyword evidence="3 7" id="KW-0812">Transmembrane</keyword>
<feature type="region of interest" description="Disordered" evidence="6">
    <location>
        <begin position="1"/>
        <end position="65"/>
    </location>
</feature>
<feature type="compositionally biased region" description="Basic and acidic residues" evidence="6">
    <location>
        <begin position="53"/>
        <end position="63"/>
    </location>
</feature>
<dbReference type="STRING" id="642780.SAMN04488570_2056"/>
<evidence type="ECO:0000256" key="2">
    <source>
        <dbReference type="ARBA" id="ARBA00022475"/>
    </source>
</evidence>
<sequence length="409" mass="42784">MPLFTPRTTDAPTAPESQDVEHTQPLHVPPGVAAAPAPSGSPTGPVVGPRPPGADRSDVRDPDAPVGKRSPWFVLRLTVRELRDDRGADLAASLTFRALLALVWASLALASGLALLGRSTSVLDRVERVLGQVVATDVASRLATPLRDLGDLPGLPVVVAVAAAGLLWAAVAYVAAAARVANLVHEVDEGRPAWRLRPTQLVLAVVVTVLASAGVLVLAATGPVARAVGAELGLDEGVVTAWEVAKWPVLALVVLAVVVLLQRSTPNAVLPRRLLTPGSVLAFLAWLVLGVAAAVAVAATSRVDGGPTRLLVAAVGVLVVLLWAWLSHVALVLGAELDAELERGRQLQHGVAAEERLQLPLRDERGVRRAEARRERDHAAQREIREAAAGHGDPADRPFGRPGSAAPRR</sequence>
<dbReference type="OrthoDB" id="9781030at2"/>
<evidence type="ECO:0000256" key="5">
    <source>
        <dbReference type="ARBA" id="ARBA00023136"/>
    </source>
</evidence>
<dbReference type="RefSeq" id="WP_091729179.1">
    <property type="nucleotide sequence ID" value="NZ_LT629757.1"/>
</dbReference>
<keyword evidence="5 7" id="KW-0472">Membrane</keyword>
<dbReference type="Proteomes" id="UP000198859">
    <property type="component" value="Chromosome I"/>
</dbReference>
<keyword evidence="4 7" id="KW-1133">Transmembrane helix</keyword>
<feature type="compositionally biased region" description="Polar residues" evidence="6">
    <location>
        <begin position="1"/>
        <end position="11"/>
    </location>
</feature>
<dbReference type="AlphaFoldDB" id="A0A1H1SVH6"/>
<evidence type="ECO:0000256" key="4">
    <source>
        <dbReference type="ARBA" id="ARBA00022989"/>
    </source>
</evidence>
<evidence type="ECO:0000313" key="9">
    <source>
        <dbReference type="Proteomes" id="UP000198859"/>
    </source>
</evidence>
<feature type="transmembrane region" description="Helical" evidence="7">
    <location>
        <begin position="244"/>
        <end position="262"/>
    </location>
</feature>
<feature type="compositionally biased region" description="Low complexity" evidence="6">
    <location>
        <begin position="29"/>
        <end position="47"/>
    </location>
</feature>
<feature type="transmembrane region" description="Helical" evidence="7">
    <location>
        <begin position="90"/>
        <end position="116"/>
    </location>
</feature>
<dbReference type="PANTHER" id="PTHR30213">
    <property type="entry name" value="INNER MEMBRANE PROTEIN YHJD"/>
    <property type="match status" value="1"/>
</dbReference>
<accession>A0A1H1SVH6</accession>
<evidence type="ECO:0000256" key="7">
    <source>
        <dbReference type="SAM" id="Phobius"/>
    </source>
</evidence>
<evidence type="ECO:0000256" key="1">
    <source>
        <dbReference type="ARBA" id="ARBA00004651"/>
    </source>
</evidence>
<evidence type="ECO:0000256" key="6">
    <source>
        <dbReference type="SAM" id="MobiDB-lite"/>
    </source>
</evidence>
<name>A0A1H1SVH6_9ACTN</name>
<dbReference type="InterPro" id="IPR017039">
    <property type="entry name" value="Virul_fac_BrkB"/>
</dbReference>